<name>A0ABN2CN89_9ACTN</name>
<dbReference type="CDD" id="cd16917">
    <property type="entry name" value="HATPase_UhpB-NarQ-NarX-like"/>
    <property type="match status" value="1"/>
</dbReference>
<evidence type="ECO:0000256" key="3">
    <source>
        <dbReference type="ARBA" id="ARBA00022553"/>
    </source>
</evidence>
<dbReference type="Pfam" id="PF07730">
    <property type="entry name" value="HisKA_3"/>
    <property type="match status" value="1"/>
</dbReference>
<dbReference type="InterPro" id="IPR036890">
    <property type="entry name" value="HATPase_C_sf"/>
</dbReference>
<proteinExistence type="predicted"/>
<dbReference type="SMART" id="SM00387">
    <property type="entry name" value="HATPase_c"/>
    <property type="match status" value="1"/>
</dbReference>
<accession>A0ABN2CN89</accession>
<evidence type="ECO:0000256" key="8">
    <source>
        <dbReference type="ARBA" id="ARBA00023012"/>
    </source>
</evidence>
<sequence length="380" mass="39187">MTGAPGPSRPSWLDAVLALAVAGAGVVEAYGRAGAGPGQVHRPGLVAAGALLAGVILLPRRRFPVATLAVLTVLSALFRFAVLDDDYPLTAWQFYSNLILVHTVGSAASGRRARAAGAATVLAAYALLQTLPGQDLAEGLIGAIFMGVAYGSGVLLRRQTERTIRMAERAAVAAAQERTRIARELHDVISHHVSLMTLQAGGVRMLLAGDPARERERDLLHSVERAGRETVEELRMLLGVLRDGRAPVGLDQLDRLAAPLRAAGLEVRIGTTGTPRPVPPALGLAAYRVVQEALTNTLKHARAATVEVTIGFPPPALTVEVSDDGSATVAGTGHGLAGMRERAALHGGTLHAGPRPGGGYTVAATFPLGGAAAVPPATGS</sequence>
<keyword evidence="8" id="KW-0902">Two-component regulatory system</keyword>
<evidence type="ECO:0000256" key="9">
    <source>
        <dbReference type="SAM" id="Phobius"/>
    </source>
</evidence>
<keyword evidence="7" id="KW-0067">ATP-binding</keyword>
<gene>
    <name evidence="11" type="ORF">GCM10009827_097750</name>
</gene>
<feature type="transmembrane region" description="Helical" evidence="9">
    <location>
        <begin position="139"/>
        <end position="156"/>
    </location>
</feature>
<feature type="domain" description="Histidine kinase/HSP90-like ATPase" evidence="10">
    <location>
        <begin position="281"/>
        <end position="370"/>
    </location>
</feature>
<keyword evidence="12" id="KW-1185">Reference proteome</keyword>
<dbReference type="InterPro" id="IPR011712">
    <property type="entry name" value="Sig_transdc_His_kin_sub3_dim/P"/>
</dbReference>
<feature type="transmembrane region" description="Helical" evidence="9">
    <location>
        <begin position="42"/>
        <end position="58"/>
    </location>
</feature>
<dbReference type="RefSeq" id="WP_344511880.1">
    <property type="nucleotide sequence ID" value="NZ_BAAAQD010000030.1"/>
</dbReference>
<reference evidence="11 12" key="1">
    <citation type="journal article" date="2019" name="Int. J. Syst. Evol. Microbiol.">
        <title>The Global Catalogue of Microorganisms (GCM) 10K type strain sequencing project: providing services to taxonomists for standard genome sequencing and annotation.</title>
        <authorList>
            <consortium name="The Broad Institute Genomics Platform"/>
            <consortium name="The Broad Institute Genome Sequencing Center for Infectious Disease"/>
            <person name="Wu L."/>
            <person name="Ma J."/>
        </authorList>
    </citation>
    <scope>NUCLEOTIDE SEQUENCE [LARGE SCALE GENOMIC DNA]</scope>
    <source>
        <strain evidence="11 12">JCM 15933</strain>
    </source>
</reference>
<dbReference type="InterPro" id="IPR003594">
    <property type="entry name" value="HATPase_dom"/>
</dbReference>
<keyword evidence="4" id="KW-0808">Transferase</keyword>
<evidence type="ECO:0000259" key="10">
    <source>
        <dbReference type="SMART" id="SM00387"/>
    </source>
</evidence>
<dbReference type="SUPFAM" id="SSF55874">
    <property type="entry name" value="ATPase domain of HSP90 chaperone/DNA topoisomerase II/histidine kinase"/>
    <property type="match status" value="1"/>
</dbReference>
<dbReference type="Pfam" id="PF02518">
    <property type="entry name" value="HATPase_c"/>
    <property type="match status" value="1"/>
</dbReference>
<keyword evidence="9" id="KW-0472">Membrane</keyword>
<keyword evidence="9" id="KW-1133">Transmembrane helix</keyword>
<dbReference type="Gene3D" id="1.20.5.1930">
    <property type="match status" value="1"/>
</dbReference>
<keyword evidence="5" id="KW-0547">Nucleotide-binding</keyword>
<evidence type="ECO:0000256" key="7">
    <source>
        <dbReference type="ARBA" id="ARBA00022840"/>
    </source>
</evidence>
<keyword evidence="9" id="KW-0812">Transmembrane</keyword>
<dbReference type="EC" id="2.7.13.3" evidence="2"/>
<evidence type="ECO:0000256" key="5">
    <source>
        <dbReference type="ARBA" id="ARBA00022741"/>
    </source>
</evidence>
<feature type="transmembrane region" description="Helical" evidence="9">
    <location>
        <begin position="65"/>
        <end position="83"/>
    </location>
</feature>
<evidence type="ECO:0000256" key="1">
    <source>
        <dbReference type="ARBA" id="ARBA00000085"/>
    </source>
</evidence>
<comment type="catalytic activity">
    <reaction evidence="1">
        <text>ATP + protein L-histidine = ADP + protein N-phospho-L-histidine.</text>
        <dbReference type="EC" id="2.7.13.3"/>
    </reaction>
</comment>
<evidence type="ECO:0000256" key="2">
    <source>
        <dbReference type="ARBA" id="ARBA00012438"/>
    </source>
</evidence>
<dbReference type="PANTHER" id="PTHR24421:SF10">
    <property type="entry name" value="NITRATE_NITRITE SENSOR PROTEIN NARQ"/>
    <property type="match status" value="1"/>
</dbReference>
<dbReference type="Proteomes" id="UP001501470">
    <property type="component" value="Unassembled WGS sequence"/>
</dbReference>
<comment type="caution">
    <text evidence="11">The sequence shown here is derived from an EMBL/GenBank/DDBJ whole genome shotgun (WGS) entry which is preliminary data.</text>
</comment>
<dbReference type="PANTHER" id="PTHR24421">
    <property type="entry name" value="NITRATE/NITRITE SENSOR PROTEIN NARX-RELATED"/>
    <property type="match status" value="1"/>
</dbReference>
<dbReference type="EMBL" id="BAAAQD010000030">
    <property type="protein sequence ID" value="GAA1560900.1"/>
    <property type="molecule type" value="Genomic_DNA"/>
</dbReference>
<dbReference type="InterPro" id="IPR050482">
    <property type="entry name" value="Sensor_HK_TwoCompSys"/>
</dbReference>
<protein>
    <recommendedName>
        <fullName evidence="2">histidine kinase</fullName>
        <ecNumber evidence="2">2.7.13.3</ecNumber>
    </recommendedName>
</protein>
<dbReference type="Gene3D" id="3.30.565.10">
    <property type="entry name" value="Histidine kinase-like ATPase, C-terminal domain"/>
    <property type="match status" value="1"/>
</dbReference>
<keyword evidence="6" id="KW-0418">Kinase</keyword>
<evidence type="ECO:0000313" key="11">
    <source>
        <dbReference type="EMBL" id="GAA1560900.1"/>
    </source>
</evidence>
<feature type="transmembrane region" description="Helical" evidence="9">
    <location>
        <begin position="12"/>
        <end position="30"/>
    </location>
</feature>
<evidence type="ECO:0000256" key="4">
    <source>
        <dbReference type="ARBA" id="ARBA00022679"/>
    </source>
</evidence>
<keyword evidence="3" id="KW-0597">Phosphoprotein</keyword>
<evidence type="ECO:0000256" key="6">
    <source>
        <dbReference type="ARBA" id="ARBA00022777"/>
    </source>
</evidence>
<organism evidence="11 12">
    <name type="scientific">Dactylosporangium maewongense</name>
    <dbReference type="NCBI Taxonomy" id="634393"/>
    <lineage>
        <taxon>Bacteria</taxon>
        <taxon>Bacillati</taxon>
        <taxon>Actinomycetota</taxon>
        <taxon>Actinomycetes</taxon>
        <taxon>Micromonosporales</taxon>
        <taxon>Micromonosporaceae</taxon>
        <taxon>Dactylosporangium</taxon>
    </lineage>
</organism>
<evidence type="ECO:0000313" key="12">
    <source>
        <dbReference type="Proteomes" id="UP001501470"/>
    </source>
</evidence>